<evidence type="ECO:0000313" key="2">
    <source>
        <dbReference type="Proteomes" id="UP000183417"/>
    </source>
</evidence>
<sequence>MNSKSNTVNTTIPRMINIHFLLYLIFTKLSPEDDLFLPQSHSHDMTPRYFAGDALGFISIAPFQTLQISNGGILRLLKTIHHGGSTYRKFLSLYPEVRCEPLDSLYFLRTSLNAFDRSLLHDLLFCYGWRESNWGALLAALAPAPEYRAMLEDRRPSLPYASRIVDLALAACGHPVPEQLVEHQHLLTSIRSMLDELPAARIPLRPSLNAAMESQYIREAEHIRNIYRMHGTDAAKKQMTQGVIGYYGMSHRLWVANGGRAYQPK</sequence>
<reference evidence="1 2" key="1">
    <citation type="submission" date="2016-10" db="EMBL/GenBank/DDBJ databases">
        <authorList>
            <person name="de Groot N.N."/>
        </authorList>
    </citation>
    <scope>NUCLEOTIDE SEQUENCE [LARGE SCALE GENOMIC DNA]</scope>
    <source>
        <strain evidence="1 2">LMG 24775</strain>
    </source>
</reference>
<accession>A0A1H3U2K6</accession>
<proteinExistence type="predicted"/>
<organism evidence="1 2">
    <name type="scientific">Delftia lacustris</name>
    <dbReference type="NCBI Taxonomy" id="558537"/>
    <lineage>
        <taxon>Bacteria</taxon>
        <taxon>Pseudomonadati</taxon>
        <taxon>Pseudomonadota</taxon>
        <taxon>Betaproteobacteria</taxon>
        <taxon>Burkholderiales</taxon>
        <taxon>Comamonadaceae</taxon>
        <taxon>Delftia</taxon>
    </lineage>
</organism>
<evidence type="ECO:0000313" key="1">
    <source>
        <dbReference type="EMBL" id="SDZ56696.1"/>
    </source>
</evidence>
<dbReference type="EMBL" id="FNPE01000036">
    <property type="protein sequence ID" value="SDZ56696.1"/>
    <property type="molecule type" value="Genomic_DNA"/>
</dbReference>
<gene>
    <name evidence="1" type="ORF">SAMN05421547_13614</name>
</gene>
<protein>
    <submittedName>
        <fullName evidence="1">Uncharacterized protein</fullName>
    </submittedName>
</protein>
<dbReference type="AlphaFoldDB" id="A0A1H3U2K6"/>
<dbReference type="Proteomes" id="UP000183417">
    <property type="component" value="Unassembled WGS sequence"/>
</dbReference>
<name>A0A1H3U2K6_9BURK</name>